<dbReference type="InterPro" id="IPR025110">
    <property type="entry name" value="AMP-bd_C"/>
</dbReference>
<protein>
    <submittedName>
        <fullName evidence="4">Acyl-CoA synthase</fullName>
    </submittedName>
</protein>
<dbReference type="RefSeq" id="WP_123101563.1">
    <property type="nucleotide sequence ID" value="NZ_RIBZ01000258.1"/>
</dbReference>
<dbReference type="Gene3D" id="3.30.300.30">
    <property type="match status" value="1"/>
</dbReference>
<evidence type="ECO:0000313" key="4">
    <source>
        <dbReference type="EMBL" id="RNG22477.1"/>
    </source>
</evidence>
<dbReference type="PANTHER" id="PTHR43352:SF1">
    <property type="entry name" value="ANTHRANILATE--COA LIGASE"/>
    <property type="match status" value="1"/>
</dbReference>
<name>A0A3M8VZC6_9ACTN</name>
<dbReference type="EMBL" id="RIBZ01000258">
    <property type="protein sequence ID" value="RNG22477.1"/>
    <property type="molecule type" value="Genomic_DNA"/>
</dbReference>
<keyword evidence="5" id="KW-1185">Reference proteome</keyword>
<dbReference type="InterPro" id="IPR042099">
    <property type="entry name" value="ANL_N_sf"/>
</dbReference>
<sequence length="501" mass="53052">MSANVAAHLAALADRCGWSARPAFLEAHRVWTHGEVHDRAARAATVLAGRGVGAGDRVLMALPDGIMWVATFLAVARLGATAVLVNPGLTADDHRFMAEDSRAALCVSGPDLEGHFDTARWLGADQLSALTNPDGIDAAEAAREAEPVTADAPLYVQYTSGTTGRPKAVTHTHGHVAAYYDLVGRDVLDIGPDDVTFSVSKLFYAYGFGNAFVFPLFSGSSAVLSAQRPGPGLTDDLVARHRVTLLYSVPSAYAALVDERGTGHTPCFASVRAAVSAGESLPRGLGERVAEMLGAPVLEQIGSTEAGHAFCANTVWENAPGTLGRPVPRFELELRDSGGTVVEAAPDEAVEGELWVRGPTVAATRPADEGWLATRDRARRNPDGTYQHLGRVDDLEMVGGITVSPLEVEEVLRHHPAVREVAVAAVPDSRGATRLHAFVVPTAPAAGGRTVDERALSDDLIALARKRLAAFKAPRTVRVVASLPRTQTGKLRRHVVRTGAW</sequence>
<dbReference type="GO" id="GO:0044550">
    <property type="term" value="P:secondary metabolite biosynthetic process"/>
    <property type="evidence" value="ECO:0007669"/>
    <property type="project" value="TreeGrafter"/>
</dbReference>
<dbReference type="AlphaFoldDB" id="A0A3M8VZC6"/>
<dbReference type="SUPFAM" id="SSF56801">
    <property type="entry name" value="Acetyl-CoA synthetase-like"/>
    <property type="match status" value="1"/>
</dbReference>
<evidence type="ECO:0000313" key="5">
    <source>
        <dbReference type="Proteomes" id="UP000275401"/>
    </source>
</evidence>
<proteinExistence type="predicted"/>
<organism evidence="4 5">
    <name type="scientific">Streptomyces botrytidirepellens</name>
    <dbReference type="NCBI Taxonomy" id="2486417"/>
    <lineage>
        <taxon>Bacteria</taxon>
        <taxon>Bacillati</taxon>
        <taxon>Actinomycetota</taxon>
        <taxon>Actinomycetes</taxon>
        <taxon>Kitasatosporales</taxon>
        <taxon>Streptomycetaceae</taxon>
        <taxon>Streptomyces</taxon>
    </lineage>
</organism>
<feature type="domain" description="AMP-dependent synthetase/ligase" evidence="2">
    <location>
        <begin position="20"/>
        <end position="362"/>
    </location>
</feature>
<evidence type="ECO:0000256" key="1">
    <source>
        <dbReference type="ARBA" id="ARBA00022598"/>
    </source>
</evidence>
<dbReference type="Pfam" id="PF00501">
    <property type="entry name" value="AMP-binding"/>
    <property type="match status" value="1"/>
</dbReference>
<dbReference type="InterPro" id="IPR000873">
    <property type="entry name" value="AMP-dep_synth/lig_dom"/>
</dbReference>
<dbReference type="GO" id="GO:0016878">
    <property type="term" value="F:acid-thiol ligase activity"/>
    <property type="evidence" value="ECO:0007669"/>
    <property type="project" value="TreeGrafter"/>
</dbReference>
<evidence type="ECO:0000259" key="2">
    <source>
        <dbReference type="Pfam" id="PF00501"/>
    </source>
</evidence>
<dbReference type="Gene3D" id="3.40.50.12780">
    <property type="entry name" value="N-terminal domain of ligase-like"/>
    <property type="match status" value="1"/>
</dbReference>
<dbReference type="InterPro" id="IPR045851">
    <property type="entry name" value="AMP-bd_C_sf"/>
</dbReference>
<accession>A0A3M8VZC6</accession>
<comment type="caution">
    <text evidence="4">The sequence shown here is derived from an EMBL/GenBank/DDBJ whole genome shotgun (WGS) entry which is preliminary data.</text>
</comment>
<dbReference type="PANTHER" id="PTHR43352">
    <property type="entry name" value="ACETYL-COA SYNTHETASE"/>
    <property type="match status" value="1"/>
</dbReference>
<keyword evidence="1" id="KW-0436">Ligase</keyword>
<evidence type="ECO:0000259" key="3">
    <source>
        <dbReference type="Pfam" id="PF13193"/>
    </source>
</evidence>
<dbReference type="InterPro" id="IPR020845">
    <property type="entry name" value="AMP-binding_CS"/>
</dbReference>
<dbReference type="PROSITE" id="PS00455">
    <property type="entry name" value="AMP_BINDING"/>
    <property type="match status" value="1"/>
</dbReference>
<feature type="domain" description="AMP-binding enzyme C-terminal" evidence="3">
    <location>
        <begin position="407"/>
        <end position="490"/>
    </location>
</feature>
<reference evidence="4 5" key="1">
    <citation type="submission" date="2018-11" db="EMBL/GenBank/DDBJ databases">
        <title>The Potential of Streptomyces as Biocontrol Agents against the Tomato grey mould, Botrytis cinerea (Gray mold) Frontiers in Microbiology.</title>
        <authorList>
            <person name="Li D."/>
        </authorList>
    </citation>
    <scope>NUCLEOTIDE SEQUENCE [LARGE SCALE GENOMIC DNA]</scope>
    <source>
        <strain evidence="4 5">NEAU-LD23</strain>
    </source>
</reference>
<dbReference type="Pfam" id="PF13193">
    <property type="entry name" value="AMP-binding_C"/>
    <property type="match status" value="1"/>
</dbReference>
<gene>
    <name evidence="4" type="ORF">EEJ42_20335</name>
</gene>
<dbReference type="Proteomes" id="UP000275401">
    <property type="component" value="Unassembled WGS sequence"/>
</dbReference>